<reference evidence="1 2" key="1">
    <citation type="submission" date="2015-01" db="EMBL/GenBank/DDBJ databases">
        <title>Evolution of Trichinella species and genotypes.</title>
        <authorList>
            <person name="Korhonen P.K."/>
            <person name="Edoardo P."/>
            <person name="Giuseppe L.R."/>
            <person name="Gasser R.B."/>
        </authorList>
    </citation>
    <scope>NUCLEOTIDE SEQUENCE [LARGE SCALE GENOMIC DNA]</scope>
    <source>
        <strain evidence="1">ISS37</strain>
    </source>
</reference>
<protein>
    <submittedName>
        <fullName evidence="1">Uncharacterized protein</fullName>
    </submittedName>
</protein>
<evidence type="ECO:0000313" key="1">
    <source>
        <dbReference type="EMBL" id="KRX11921.1"/>
    </source>
</evidence>
<name>A0A0V0RBR4_9BILA</name>
<dbReference type="AlphaFoldDB" id="A0A0V0RBR4"/>
<evidence type="ECO:0000313" key="2">
    <source>
        <dbReference type="Proteomes" id="UP000054630"/>
    </source>
</evidence>
<sequence>MVRWGSGSKPPLDPPRCPPAAEYFYIWKRRRPSRQLSSGRVWSTVVATIRERTRERRRVGEE</sequence>
<comment type="caution">
    <text evidence="1">The sequence shown here is derived from an EMBL/GenBank/DDBJ whole genome shotgun (WGS) entry which is preliminary data.</text>
</comment>
<keyword evidence="2" id="KW-1185">Reference proteome</keyword>
<gene>
    <name evidence="1" type="ORF">T07_192</name>
</gene>
<accession>A0A0V0RBR4</accession>
<proteinExistence type="predicted"/>
<dbReference type="EMBL" id="JYDL01001114">
    <property type="protein sequence ID" value="KRX11921.1"/>
    <property type="molecule type" value="Genomic_DNA"/>
</dbReference>
<organism evidence="1 2">
    <name type="scientific">Trichinella nelsoni</name>
    <dbReference type="NCBI Taxonomy" id="6336"/>
    <lineage>
        <taxon>Eukaryota</taxon>
        <taxon>Metazoa</taxon>
        <taxon>Ecdysozoa</taxon>
        <taxon>Nematoda</taxon>
        <taxon>Enoplea</taxon>
        <taxon>Dorylaimia</taxon>
        <taxon>Trichinellida</taxon>
        <taxon>Trichinellidae</taxon>
        <taxon>Trichinella</taxon>
    </lineage>
</organism>
<dbReference type="Proteomes" id="UP000054630">
    <property type="component" value="Unassembled WGS sequence"/>
</dbReference>